<name>W4QLE2_9BACI</name>
<protein>
    <recommendedName>
        <fullName evidence="3">Multidrug export protein MepA</fullName>
    </recommendedName>
</protein>
<dbReference type="GO" id="GO:0005886">
    <property type="term" value="C:plasma membrane"/>
    <property type="evidence" value="ECO:0007669"/>
    <property type="project" value="UniProtKB-SubCell"/>
</dbReference>
<evidence type="ECO:0000256" key="6">
    <source>
        <dbReference type="ARBA" id="ARBA00022692"/>
    </source>
</evidence>
<comment type="caution">
    <text evidence="11">The sequence shown here is derived from an EMBL/GenBank/DDBJ whole genome shotgun (WGS) entry which is preliminary data.</text>
</comment>
<evidence type="ECO:0000256" key="7">
    <source>
        <dbReference type="ARBA" id="ARBA00022989"/>
    </source>
</evidence>
<feature type="transmembrane region" description="Helical" evidence="10">
    <location>
        <begin position="137"/>
        <end position="155"/>
    </location>
</feature>
<dbReference type="STRING" id="1236971.JCM9152_4515"/>
<comment type="subcellular location">
    <subcellularLocation>
        <location evidence="1">Cell membrane</location>
        <topology evidence="1">Multi-pass membrane protein</topology>
    </subcellularLocation>
</comment>
<dbReference type="Proteomes" id="UP000018895">
    <property type="component" value="Unassembled WGS sequence"/>
</dbReference>
<keyword evidence="6 10" id="KW-0812">Transmembrane</keyword>
<feature type="transmembrane region" description="Helical" evidence="10">
    <location>
        <begin position="391"/>
        <end position="412"/>
    </location>
</feature>
<evidence type="ECO:0000256" key="10">
    <source>
        <dbReference type="SAM" id="Phobius"/>
    </source>
</evidence>
<keyword evidence="12" id="KW-1185">Reference proteome</keyword>
<sequence>MSISKGIEQEFTMRSLLAYAAPTVGVMVFISIYTMVDGIFVARYVNETALSAVNLFMPIYAFIFAIALMLGTGGSAIVAKKLGERNNQEARRNFTFLLLCGAAVGLFIMVLGLPLLQPILKWFGAGANEQLFEYTHTYGRIILAVSPLLIIQMMFENFFVTAGKPKLSLIITITGGSLNIILDYVFIVVMDMGIRGAAIATAIGIVVPAIIGIIYFLLAKNNQLYFSRPKVDWHVLIKSCSNGSSELVTNLSTSIVTFVFNLLMLSYLGVDGVAAVTIMLYVMMFLTPVFIGYSVGIAPIISYHYGSQNTAQLKRIFKNSFLFISMVSIAVFGLSFLLGPLLIQFMVEKGSNVYNIARDGFRIFCISFLFMGTNIFSSMLFTALSNGKVSAIISLLRTFVFVLIALSVLPLIIGVNGIWIAIPLAEFLSIIVCIFFLIRNRKVYDYF</sequence>
<evidence type="ECO:0000256" key="8">
    <source>
        <dbReference type="ARBA" id="ARBA00023136"/>
    </source>
</evidence>
<dbReference type="GO" id="GO:0015297">
    <property type="term" value="F:antiporter activity"/>
    <property type="evidence" value="ECO:0007669"/>
    <property type="project" value="InterPro"/>
</dbReference>
<feature type="transmembrane region" description="Helical" evidence="10">
    <location>
        <begin position="196"/>
        <end position="218"/>
    </location>
</feature>
<comment type="similarity">
    <text evidence="2">Belongs to the multi antimicrobial extrusion (MATE) (TC 2.A.66.1) family. MepA subfamily.</text>
</comment>
<feature type="transmembrane region" description="Helical" evidence="10">
    <location>
        <begin position="418"/>
        <end position="438"/>
    </location>
</feature>
<keyword evidence="4" id="KW-0813">Transport</keyword>
<organism evidence="11 12">
    <name type="scientific">Halalkalibacter hemicellulosilyticusJCM 9152</name>
    <dbReference type="NCBI Taxonomy" id="1236971"/>
    <lineage>
        <taxon>Bacteria</taxon>
        <taxon>Bacillati</taxon>
        <taxon>Bacillota</taxon>
        <taxon>Bacilli</taxon>
        <taxon>Bacillales</taxon>
        <taxon>Bacillaceae</taxon>
        <taxon>Halalkalibacter</taxon>
    </lineage>
</organism>
<feature type="transmembrane region" description="Helical" evidence="10">
    <location>
        <begin position="167"/>
        <end position="190"/>
    </location>
</feature>
<proteinExistence type="inferred from homology"/>
<feature type="transmembrane region" description="Helical" evidence="10">
    <location>
        <begin position="56"/>
        <end position="82"/>
    </location>
</feature>
<dbReference type="GO" id="GO:0042910">
    <property type="term" value="F:xenobiotic transmembrane transporter activity"/>
    <property type="evidence" value="ECO:0007669"/>
    <property type="project" value="InterPro"/>
</dbReference>
<feature type="transmembrane region" description="Helical" evidence="10">
    <location>
        <begin position="321"/>
        <end position="341"/>
    </location>
</feature>
<evidence type="ECO:0000256" key="5">
    <source>
        <dbReference type="ARBA" id="ARBA00022475"/>
    </source>
</evidence>
<feature type="transmembrane region" description="Helical" evidence="10">
    <location>
        <begin position="274"/>
        <end position="301"/>
    </location>
</feature>
<dbReference type="InterPro" id="IPR051327">
    <property type="entry name" value="MATE_MepA_subfamily"/>
</dbReference>
<feature type="transmembrane region" description="Helical" evidence="10">
    <location>
        <begin position="16"/>
        <end position="36"/>
    </location>
</feature>
<dbReference type="InterPro" id="IPR002528">
    <property type="entry name" value="MATE_fam"/>
</dbReference>
<keyword evidence="8 10" id="KW-0472">Membrane</keyword>
<dbReference type="OrthoDB" id="9811110at2"/>
<reference evidence="11" key="1">
    <citation type="journal article" date="2014" name="Genome Announc.">
        <title>Draft Genome Sequences of Three Alkaliphilic Bacillus Strains, Bacillus wakoensis JCM 9140T, Bacillus akibai JCM 9157T, and Bacillus hemicellulosilyticus JCM 9152T.</title>
        <authorList>
            <person name="Yuki M."/>
            <person name="Oshima K."/>
            <person name="Suda W."/>
            <person name="Oshida Y."/>
            <person name="Kitamura K."/>
            <person name="Iida T."/>
            <person name="Hattori M."/>
            <person name="Ohkuma M."/>
        </authorList>
    </citation>
    <scope>NUCLEOTIDE SEQUENCE [LARGE SCALE GENOMIC DNA]</scope>
    <source>
        <strain evidence="11">JCM 9152</strain>
    </source>
</reference>
<dbReference type="PIRSF" id="PIRSF006603">
    <property type="entry name" value="DinF"/>
    <property type="match status" value="1"/>
</dbReference>
<keyword evidence="9" id="KW-0046">Antibiotic resistance</keyword>
<dbReference type="NCBIfam" id="TIGR00797">
    <property type="entry name" value="matE"/>
    <property type="match status" value="1"/>
</dbReference>
<evidence type="ECO:0000256" key="2">
    <source>
        <dbReference type="ARBA" id="ARBA00008417"/>
    </source>
</evidence>
<evidence type="ECO:0000256" key="3">
    <source>
        <dbReference type="ARBA" id="ARBA00022106"/>
    </source>
</evidence>
<dbReference type="PANTHER" id="PTHR43823:SF3">
    <property type="entry name" value="MULTIDRUG EXPORT PROTEIN MEPA"/>
    <property type="match status" value="1"/>
</dbReference>
<keyword evidence="5" id="KW-1003">Cell membrane</keyword>
<dbReference type="InterPro" id="IPR045070">
    <property type="entry name" value="MATE_MepA-like"/>
</dbReference>
<dbReference type="Pfam" id="PF01554">
    <property type="entry name" value="MatE"/>
    <property type="match status" value="2"/>
</dbReference>
<gene>
    <name evidence="11" type="ORF">JCM9152_4515</name>
</gene>
<dbReference type="AlphaFoldDB" id="W4QLE2"/>
<dbReference type="EMBL" id="BAUU01000062">
    <property type="protein sequence ID" value="GAE32920.1"/>
    <property type="molecule type" value="Genomic_DNA"/>
</dbReference>
<dbReference type="InterPro" id="IPR048279">
    <property type="entry name" value="MdtK-like"/>
</dbReference>
<keyword evidence="7 10" id="KW-1133">Transmembrane helix</keyword>
<dbReference type="RefSeq" id="WP_035347564.1">
    <property type="nucleotide sequence ID" value="NZ_BAUU01000062.1"/>
</dbReference>
<evidence type="ECO:0000256" key="4">
    <source>
        <dbReference type="ARBA" id="ARBA00022448"/>
    </source>
</evidence>
<evidence type="ECO:0000313" key="11">
    <source>
        <dbReference type="EMBL" id="GAE32920.1"/>
    </source>
</evidence>
<feature type="transmembrane region" description="Helical" evidence="10">
    <location>
        <begin position="94"/>
        <end position="117"/>
    </location>
</feature>
<evidence type="ECO:0000256" key="1">
    <source>
        <dbReference type="ARBA" id="ARBA00004651"/>
    </source>
</evidence>
<accession>W4QLE2</accession>
<dbReference type="PANTHER" id="PTHR43823">
    <property type="entry name" value="SPORULATION PROTEIN YKVU"/>
    <property type="match status" value="1"/>
</dbReference>
<feature type="transmembrane region" description="Helical" evidence="10">
    <location>
        <begin position="247"/>
        <end position="268"/>
    </location>
</feature>
<evidence type="ECO:0000313" key="12">
    <source>
        <dbReference type="Proteomes" id="UP000018895"/>
    </source>
</evidence>
<dbReference type="GO" id="GO:0046677">
    <property type="term" value="P:response to antibiotic"/>
    <property type="evidence" value="ECO:0007669"/>
    <property type="project" value="UniProtKB-KW"/>
</dbReference>
<evidence type="ECO:0000256" key="9">
    <source>
        <dbReference type="ARBA" id="ARBA00023251"/>
    </source>
</evidence>
<feature type="transmembrane region" description="Helical" evidence="10">
    <location>
        <begin position="361"/>
        <end position="384"/>
    </location>
</feature>
<dbReference type="CDD" id="cd13143">
    <property type="entry name" value="MATE_MepA_like"/>
    <property type="match status" value="1"/>
</dbReference>